<dbReference type="GO" id="GO:0001965">
    <property type="term" value="F:G-protein alpha-subunit binding"/>
    <property type="evidence" value="ECO:0007669"/>
    <property type="project" value="TreeGrafter"/>
</dbReference>
<keyword evidence="8" id="KW-0472">Membrane</keyword>
<dbReference type="InterPro" id="IPR052386">
    <property type="entry name" value="GPSM"/>
</dbReference>
<feature type="region of interest" description="Disordered" evidence="9">
    <location>
        <begin position="304"/>
        <end position="371"/>
    </location>
</feature>
<evidence type="ECO:0000256" key="5">
    <source>
        <dbReference type="ARBA" id="ARBA00022553"/>
    </source>
</evidence>
<dbReference type="STRING" id="6265.A0A0B2VVY2"/>
<dbReference type="GO" id="GO:0005938">
    <property type="term" value="C:cell cortex"/>
    <property type="evidence" value="ECO:0007669"/>
    <property type="project" value="TreeGrafter"/>
</dbReference>
<reference evidence="10 11" key="1">
    <citation type="submission" date="2014-11" db="EMBL/GenBank/DDBJ databases">
        <title>Genetic blueprint of the zoonotic pathogen Toxocara canis.</title>
        <authorList>
            <person name="Zhu X.-Q."/>
            <person name="Korhonen P.K."/>
            <person name="Cai H."/>
            <person name="Young N.D."/>
            <person name="Nejsum P."/>
            <person name="von Samson-Himmelstjerna G."/>
            <person name="Boag P.R."/>
            <person name="Tan P."/>
            <person name="Li Q."/>
            <person name="Min J."/>
            <person name="Yang Y."/>
            <person name="Wang X."/>
            <person name="Fang X."/>
            <person name="Hall R.S."/>
            <person name="Hofmann A."/>
            <person name="Sternberg P.W."/>
            <person name="Jex A.R."/>
            <person name="Gasser R.B."/>
        </authorList>
    </citation>
    <scope>NUCLEOTIDE SEQUENCE [LARGE SCALE GENOMIC DNA]</scope>
    <source>
        <strain evidence="10">PN_DK_2014</strain>
    </source>
</reference>
<comment type="caution">
    <text evidence="10">The sequence shown here is derived from an EMBL/GenBank/DDBJ whole genome shotgun (WGS) entry which is preliminary data.</text>
</comment>
<keyword evidence="7" id="KW-0802">TPR repeat</keyword>
<dbReference type="PANTHER" id="PTHR45954:SF1">
    <property type="entry name" value="LD33695P"/>
    <property type="match status" value="1"/>
</dbReference>
<evidence type="ECO:0000256" key="4">
    <source>
        <dbReference type="ARBA" id="ARBA00022490"/>
    </source>
</evidence>
<organism evidence="10 11">
    <name type="scientific">Toxocara canis</name>
    <name type="common">Canine roundworm</name>
    <dbReference type="NCBI Taxonomy" id="6265"/>
    <lineage>
        <taxon>Eukaryota</taxon>
        <taxon>Metazoa</taxon>
        <taxon>Ecdysozoa</taxon>
        <taxon>Nematoda</taxon>
        <taxon>Chromadorea</taxon>
        <taxon>Rhabditida</taxon>
        <taxon>Spirurina</taxon>
        <taxon>Ascaridomorpha</taxon>
        <taxon>Ascaridoidea</taxon>
        <taxon>Toxocaridae</taxon>
        <taxon>Toxocara</taxon>
    </lineage>
</organism>
<dbReference type="PANTHER" id="PTHR45954">
    <property type="entry name" value="LD33695P"/>
    <property type="match status" value="1"/>
</dbReference>
<evidence type="ECO:0000313" key="10">
    <source>
        <dbReference type="EMBL" id="KHN85803.1"/>
    </source>
</evidence>
<keyword evidence="5" id="KW-0597">Phosphoprotein</keyword>
<feature type="region of interest" description="Disordered" evidence="9">
    <location>
        <begin position="170"/>
        <end position="195"/>
    </location>
</feature>
<feature type="region of interest" description="Disordered" evidence="9">
    <location>
        <begin position="244"/>
        <end position="267"/>
    </location>
</feature>
<feature type="compositionally biased region" description="Low complexity" evidence="9">
    <location>
        <begin position="29"/>
        <end position="40"/>
    </location>
</feature>
<name>A0A0B2VVY2_TOXCA</name>
<dbReference type="GO" id="GO:0000132">
    <property type="term" value="P:establishment of mitotic spindle orientation"/>
    <property type="evidence" value="ECO:0007669"/>
    <property type="project" value="TreeGrafter"/>
</dbReference>
<feature type="compositionally biased region" description="Basic and acidic residues" evidence="9">
    <location>
        <begin position="350"/>
        <end position="359"/>
    </location>
</feature>
<evidence type="ECO:0000256" key="9">
    <source>
        <dbReference type="SAM" id="MobiDB-lite"/>
    </source>
</evidence>
<dbReference type="OMA" id="YEMLIRS"/>
<dbReference type="GO" id="GO:0016020">
    <property type="term" value="C:membrane"/>
    <property type="evidence" value="ECO:0007669"/>
    <property type="project" value="UniProtKB-SubCell"/>
</dbReference>
<dbReference type="InterPro" id="IPR003109">
    <property type="entry name" value="GoLoco_motif"/>
</dbReference>
<evidence type="ECO:0000256" key="7">
    <source>
        <dbReference type="ARBA" id="ARBA00022803"/>
    </source>
</evidence>
<evidence type="ECO:0000256" key="8">
    <source>
        <dbReference type="ARBA" id="ARBA00023136"/>
    </source>
</evidence>
<evidence type="ECO:0000256" key="1">
    <source>
        <dbReference type="ARBA" id="ARBA00004370"/>
    </source>
</evidence>
<dbReference type="Pfam" id="PF02188">
    <property type="entry name" value="GoLoco"/>
    <property type="match status" value="3"/>
</dbReference>
<dbReference type="GO" id="GO:0005092">
    <property type="term" value="F:GDP-dissociation inhibitor activity"/>
    <property type="evidence" value="ECO:0007669"/>
    <property type="project" value="TreeGrafter"/>
</dbReference>
<dbReference type="OrthoDB" id="286233at2759"/>
<keyword evidence="4" id="KW-0963">Cytoplasm</keyword>
<dbReference type="PROSITE" id="PS50877">
    <property type="entry name" value="GOLOCO"/>
    <property type="match status" value="3"/>
</dbReference>
<sequence length="395" mass="43178">MAISNLLRNVGVESEHSASPSSDRRLSDVVDSSADPSPKSLTRLSVSMQSLLLGENSDCGLSRRAAVSTSTSSINEGQKPSLANLEDDFIDMLSRMQSKRINDQRCDPIILSDLTNRSKGVARQSDSVVCGVRSADHPRKSNRLSAIFDRVSKAARHTLLVPSSSFIPPSTSTPRLSTVKSAANDQRSVSATEFSTKPPLNAPLFDQSNVSAVSETDTEVWVDAVQSGPSSPRSLVSESSPLFRVPKVPPRNRSRAGRANSLSALPGGIRFPEMAANKRNGAEDMLDLIESLQGRRMEEQRAHLSVNAESVSVPRANSVEPKESSDEVRKTERSRSEDAHSLYEMLIRSQSDRLEEQRSELPSTIPDEDISQIVITMQKGRIEAQRAHLKPPDQQ</sequence>
<keyword evidence="3" id="KW-1003">Cell membrane</keyword>
<keyword evidence="11" id="KW-1185">Reference proteome</keyword>
<dbReference type="Proteomes" id="UP000031036">
    <property type="component" value="Unassembled WGS sequence"/>
</dbReference>
<dbReference type="SMART" id="SM00390">
    <property type="entry name" value="GoLoco"/>
    <property type="match status" value="4"/>
</dbReference>
<dbReference type="EMBL" id="JPKZ01000726">
    <property type="protein sequence ID" value="KHN85803.1"/>
    <property type="molecule type" value="Genomic_DNA"/>
</dbReference>
<dbReference type="InterPro" id="IPR011990">
    <property type="entry name" value="TPR-like_helical_dom_sf"/>
</dbReference>
<gene>
    <name evidence="10" type="primary">Gpsm1</name>
    <name evidence="10" type="ORF">Tcan_10338</name>
</gene>
<protein>
    <submittedName>
        <fullName evidence="10">G-protein-signaling modulator 1</fullName>
    </submittedName>
</protein>
<evidence type="ECO:0000256" key="3">
    <source>
        <dbReference type="ARBA" id="ARBA00022475"/>
    </source>
</evidence>
<feature type="compositionally biased region" description="Polar residues" evidence="9">
    <location>
        <begin position="175"/>
        <end position="195"/>
    </location>
</feature>
<comment type="subcellular location">
    <subcellularLocation>
        <location evidence="2">Cytoplasm</location>
    </subcellularLocation>
    <subcellularLocation>
        <location evidence="1">Membrane</location>
    </subcellularLocation>
</comment>
<feature type="region of interest" description="Disordered" evidence="9">
    <location>
        <begin position="1"/>
        <end position="40"/>
    </location>
</feature>
<proteinExistence type="predicted"/>
<evidence type="ECO:0000256" key="6">
    <source>
        <dbReference type="ARBA" id="ARBA00022737"/>
    </source>
</evidence>
<keyword evidence="6" id="KW-0677">Repeat</keyword>
<dbReference type="Gene3D" id="1.25.40.10">
    <property type="entry name" value="Tetratricopeptide repeat domain"/>
    <property type="match status" value="2"/>
</dbReference>
<dbReference type="AlphaFoldDB" id="A0A0B2VVY2"/>
<accession>A0A0B2VVY2</accession>
<evidence type="ECO:0000313" key="11">
    <source>
        <dbReference type="Proteomes" id="UP000031036"/>
    </source>
</evidence>
<evidence type="ECO:0000256" key="2">
    <source>
        <dbReference type="ARBA" id="ARBA00004496"/>
    </source>
</evidence>
<feature type="compositionally biased region" description="Basic and acidic residues" evidence="9">
    <location>
        <begin position="320"/>
        <end position="341"/>
    </location>
</feature>